<keyword evidence="3" id="KW-1185">Reference proteome</keyword>
<name>A0ABU6QE75_9FABA</name>
<reference evidence="2 3" key="1">
    <citation type="journal article" date="2023" name="Plants (Basel)">
        <title>Bridging the Gap: Combining Genomics and Transcriptomics Approaches to Understand Stylosanthes scabra, an Orphan Legume from the Brazilian Caatinga.</title>
        <authorList>
            <person name="Ferreira-Neto J.R.C."/>
            <person name="da Silva M.D."/>
            <person name="Binneck E."/>
            <person name="de Melo N.F."/>
            <person name="da Silva R.H."/>
            <person name="de Melo A.L.T.M."/>
            <person name="Pandolfi V."/>
            <person name="Bustamante F.O."/>
            <person name="Brasileiro-Vidal A.C."/>
            <person name="Benko-Iseppon A.M."/>
        </authorList>
    </citation>
    <scope>NUCLEOTIDE SEQUENCE [LARGE SCALE GENOMIC DNA]</scope>
    <source>
        <tissue evidence="2">Leaves</tissue>
    </source>
</reference>
<comment type="caution">
    <text evidence="2">The sequence shown here is derived from an EMBL/GenBank/DDBJ whole genome shotgun (WGS) entry which is preliminary data.</text>
</comment>
<feature type="region of interest" description="Disordered" evidence="1">
    <location>
        <begin position="14"/>
        <end position="57"/>
    </location>
</feature>
<sequence>MASTAATTVAFNGQRRVGFNGGHATSSMDRRREVGSNGSGLRRLQREEAMTGDGTGSEEAVPWLRRRYYDCLPLILQTARPRRRLAAAKTW</sequence>
<organism evidence="2 3">
    <name type="scientific">Stylosanthes scabra</name>
    <dbReference type="NCBI Taxonomy" id="79078"/>
    <lineage>
        <taxon>Eukaryota</taxon>
        <taxon>Viridiplantae</taxon>
        <taxon>Streptophyta</taxon>
        <taxon>Embryophyta</taxon>
        <taxon>Tracheophyta</taxon>
        <taxon>Spermatophyta</taxon>
        <taxon>Magnoliopsida</taxon>
        <taxon>eudicotyledons</taxon>
        <taxon>Gunneridae</taxon>
        <taxon>Pentapetalae</taxon>
        <taxon>rosids</taxon>
        <taxon>fabids</taxon>
        <taxon>Fabales</taxon>
        <taxon>Fabaceae</taxon>
        <taxon>Papilionoideae</taxon>
        <taxon>50 kb inversion clade</taxon>
        <taxon>dalbergioids sensu lato</taxon>
        <taxon>Dalbergieae</taxon>
        <taxon>Pterocarpus clade</taxon>
        <taxon>Stylosanthes</taxon>
    </lineage>
</organism>
<evidence type="ECO:0000313" key="2">
    <source>
        <dbReference type="EMBL" id="MED6110222.1"/>
    </source>
</evidence>
<proteinExistence type="predicted"/>
<gene>
    <name evidence="2" type="ORF">PIB30_041026</name>
</gene>
<dbReference type="Proteomes" id="UP001341840">
    <property type="component" value="Unassembled WGS sequence"/>
</dbReference>
<evidence type="ECO:0000256" key="1">
    <source>
        <dbReference type="SAM" id="MobiDB-lite"/>
    </source>
</evidence>
<evidence type="ECO:0000313" key="3">
    <source>
        <dbReference type="Proteomes" id="UP001341840"/>
    </source>
</evidence>
<dbReference type="EMBL" id="JASCZI010000225">
    <property type="protein sequence ID" value="MED6110222.1"/>
    <property type="molecule type" value="Genomic_DNA"/>
</dbReference>
<accession>A0ABU6QE75</accession>
<feature type="non-terminal residue" evidence="2">
    <location>
        <position position="91"/>
    </location>
</feature>
<protein>
    <submittedName>
        <fullName evidence="2">Uncharacterized protein</fullName>
    </submittedName>
</protein>